<evidence type="ECO:0000256" key="7">
    <source>
        <dbReference type="RuleBase" id="RU004326"/>
    </source>
</evidence>
<dbReference type="SUPFAM" id="SSF53738">
    <property type="entry name" value="Phosphoglucomutase, first 3 domains"/>
    <property type="match status" value="3"/>
</dbReference>
<reference evidence="12 13" key="1">
    <citation type="submission" date="2019-01" db="EMBL/GenBank/DDBJ databases">
        <title>Lactibacter flavus gen. nov., sp. nov., a novel bacterium of the family Propionibacteriaceae isolated from raw milk and dairy products.</title>
        <authorList>
            <person name="Huptas C."/>
            <person name="Wenning M."/>
            <person name="Breitenwieser F."/>
            <person name="Doll E."/>
            <person name="Von Neubeck M."/>
            <person name="Busse H.-J."/>
            <person name="Scherer S."/>
        </authorList>
    </citation>
    <scope>NUCLEOTIDE SEQUENCE [LARGE SCALE GENOMIC DNA]</scope>
    <source>
        <strain evidence="12 13">DSM 22130</strain>
    </source>
</reference>
<dbReference type="Pfam" id="PF02879">
    <property type="entry name" value="PGM_PMM_II"/>
    <property type="match status" value="1"/>
</dbReference>
<dbReference type="Gene3D" id="3.40.120.10">
    <property type="entry name" value="Alpha-D-Glucose-1,6-Bisphosphate, subunit A, domain 3"/>
    <property type="match status" value="3"/>
</dbReference>
<evidence type="ECO:0000256" key="3">
    <source>
        <dbReference type="ARBA" id="ARBA00022553"/>
    </source>
</evidence>
<dbReference type="SUPFAM" id="SSF55957">
    <property type="entry name" value="Phosphoglucomutase, C-terminal domain"/>
    <property type="match status" value="1"/>
</dbReference>
<evidence type="ECO:0000256" key="2">
    <source>
        <dbReference type="ARBA" id="ARBA00010231"/>
    </source>
</evidence>
<dbReference type="InterPro" id="IPR005844">
    <property type="entry name" value="A-D-PHexomutase_a/b/a-I"/>
</dbReference>
<organism evidence="12 13">
    <name type="scientific">Propioniciclava tarda</name>
    <dbReference type="NCBI Taxonomy" id="433330"/>
    <lineage>
        <taxon>Bacteria</taxon>
        <taxon>Bacillati</taxon>
        <taxon>Actinomycetota</taxon>
        <taxon>Actinomycetes</taxon>
        <taxon>Propionibacteriales</taxon>
        <taxon>Propionibacteriaceae</taxon>
        <taxon>Propioniciclava</taxon>
    </lineage>
</organism>
<evidence type="ECO:0000256" key="6">
    <source>
        <dbReference type="ARBA" id="ARBA00023235"/>
    </source>
</evidence>
<evidence type="ECO:0000256" key="1">
    <source>
        <dbReference type="ARBA" id="ARBA00001946"/>
    </source>
</evidence>
<protein>
    <submittedName>
        <fullName evidence="12">Phospho-sugar mutase</fullName>
    </submittedName>
</protein>
<evidence type="ECO:0000259" key="10">
    <source>
        <dbReference type="Pfam" id="PF02879"/>
    </source>
</evidence>
<evidence type="ECO:0000256" key="4">
    <source>
        <dbReference type="ARBA" id="ARBA00022723"/>
    </source>
</evidence>
<comment type="cofactor">
    <cofactor evidence="1">
        <name>Mg(2+)</name>
        <dbReference type="ChEBI" id="CHEBI:18420"/>
    </cofactor>
</comment>
<dbReference type="InterPro" id="IPR005846">
    <property type="entry name" value="A-D-PHexomutase_a/b/a-III"/>
</dbReference>
<keyword evidence="3" id="KW-0597">Phosphoprotein</keyword>
<accession>A0A4Q9KLC3</accession>
<feature type="domain" description="Alpha-D-phosphohexomutase alpha/beta/alpha" evidence="9">
    <location>
        <begin position="51"/>
        <end position="185"/>
    </location>
</feature>
<dbReference type="GO" id="GO:0000287">
    <property type="term" value="F:magnesium ion binding"/>
    <property type="evidence" value="ECO:0007669"/>
    <property type="project" value="InterPro"/>
</dbReference>
<dbReference type="RefSeq" id="WP_131171608.1">
    <property type="nucleotide sequence ID" value="NZ_FXTL01000008.1"/>
</dbReference>
<dbReference type="InterPro" id="IPR005843">
    <property type="entry name" value="A-D-PHexomutase_C"/>
</dbReference>
<evidence type="ECO:0000259" key="9">
    <source>
        <dbReference type="Pfam" id="PF02878"/>
    </source>
</evidence>
<dbReference type="PRINTS" id="PR00509">
    <property type="entry name" value="PGMPMM"/>
</dbReference>
<dbReference type="InterPro" id="IPR036900">
    <property type="entry name" value="A-D-PHexomutase_C_sf"/>
</dbReference>
<dbReference type="AlphaFoldDB" id="A0A4Q9KLC3"/>
<dbReference type="InterPro" id="IPR005845">
    <property type="entry name" value="A-D-PHexomutase_a/b/a-II"/>
</dbReference>
<keyword evidence="4 7" id="KW-0479">Metal-binding</keyword>
<dbReference type="PANTHER" id="PTHR45745:SF1">
    <property type="entry name" value="PHOSPHOGLUCOMUTASE 2B-RELATED"/>
    <property type="match status" value="1"/>
</dbReference>
<dbReference type="GO" id="GO:0006166">
    <property type="term" value="P:purine ribonucleoside salvage"/>
    <property type="evidence" value="ECO:0007669"/>
    <property type="project" value="TreeGrafter"/>
</dbReference>
<dbReference type="Pfam" id="PF02878">
    <property type="entry name" value="PGM_PMM_I"/>
    <property type="match status" value="1"/>
</dbReference>
<dbReference type="GO" id="GO:0008973">
    <property type="term" value="F:phosphopentomutase activity"/>
    <property type="evidence" value="ECO:0007669"/>
    <property type="project" value="TreeGrafter"/>
</dbReference>
<dbReference type="PANTHER" id="PTHR45745">
    <property type="entry name" value="PHOSPHOMANNOMUTASE 45A"/>
    <property type="match status" value="1"/>
</dbReference>
<keyword evidence="5 7" id="KW-0460">Magnesium</keyword>
<dbReference type="InterPro" id="IPR016055">
    <property type="entry name" value="A-D-PHexomutase_a/b/a-I/II/III"/>
</dbReference>
<keyword evidence="13" id="KW-1185">Reference proteome</keyword>
<dbReference type="PROSITE" id="PS00710">
    <property type="entry name" value="PGM_PMM"/>
    <property type="match status" value="1"/>
</dbReference>
<keyword evidence="6" id="KW-0413">Isomerase</keyword>
<dbReference type="EMBL" id="SDMR01000005">
    <property type="protein sequence ID" value="TBT95312.1"/>
    <property type="molecule type" value="Genomic_DNA"/>
</dbReference>
<name>A0A4Q9KLC3_PROTD</name>
<evidence type="ECO:0000256" key="5">
    <source>
        <dbReference type="ARBA" id="ARBA00022842"/>
    </source>
</evidence>
<dbReference type="OrthoDB" id="9806956at2"/>
<evidence type="ECO:0000313" key="12">
    <source>
        <dbReference type="EMBL" id="TBT95312.1"/>
    </source>
</evidence>
<feature type="domain" description="Alpha-D-phosphohexomutase C-terminal" evidence="8">
    <location>
        <begin position="483"/>
        <end position="514"/>
    </location>
</feature>
<feature type="domain" description="Alpha-D-phosphohexomutase alpha/beta/alpha" evidence="11">
    <location>
        <begin position="319"/>
        <end position="431"/>
    </location>
</feature>
<dbReference type="InterPro" id="IPR005841">
    <property type="entry name" value="Alpha-D-phosphohexomutase_SF"/>
</dbReference>
<comment type="similarity">
    <text evidence="2 7">Belongs to the phosphohexose mutase family.</text>
</comment>
<dbReference type="Pfam" id="PF00408">
    <property type="entry name" value="PGM_PMM_IV"/>
    <property type="match status" value="1"/>
</dbReference>
<dbReference type="CDD" id="cd05799">
    <property type="entry name" value="PGM2"/>
    <property type="match status" value="1"/>
</dbReference>
<feature type="domain" description="Alpha-D-phosphohexomutase alpha/beta/alpha" evidence="10">
    <location>
        <begin position="209"/>
        <end position="308"/>
    </location>
</feature>
<gene>
    <name evidence="12" type="ORF">ET996_05740</name>
</gene>
<evidence type="ECO:0000313" key="13">
    <source>
        <dbReference type="Proteomes" id="UP000291933"/>
    </source>
</evidence>
<dbReference type="Gene3D" id="3.30.310.50">
    <property type="entry name" value="Alpha-D-phosphohexomutase, C-terminal domain"/>
    <property type="match status" value="1"/>
</dbReference>
<dbReference type="Proteomes" id="UP000291933">
    <property type="component" value="Unassembled WGS sequence"/>
</dbReference>
<dbReference type="Pfam" id="PF02880">
    <property type="entry name" value="PGM_PMM_III"/>
    <property type="match status" value="1"/>
</dbReference>
<comment type="caution">
    <text evidence="12">The sequence shown here is derived from an EMBL/GenBank/DDBJ whole genome shotgun (WGS) entry which is preliminary data.</text>
</comment>
<dbReference type="InterPro" id="IPR016066">
    <property type="entry name" value="A-D-PHexomutase_CS"/>
</dbReference>
<sequence length="547" mass="57354">MSALYTEALAWANADPDAATAEQLRRLVAAAELGDASAQAELEDAFSGTLEFGTAGLRAALGPGPNRMNRVVVSRAAAGLARWLIAHGHVRSEVVIGYDARYNSDVFARDTAEILAGYGLRPLLSATRVPTPLVPFEVGRRGAAAGVVVTASHNPPADNGYKVYVGASQIVPPTDGEIAAEIAAVSSMPVAHLPRSSEYEVLGDELIERYVERAASLVAPEAPRDLAWAYTAMHGVGRAIVDRVVKAAGFPAAAVVAEQAEPDPDFPTVAFPNPEEPGAIDLCLATARRINADVAIANDPDADRCAVAAVIGGQWQMLTGDELGMLLADDALRSGRDGVYACSIVSSTAMSVMAAAHGQRFEPTLTGFKWIGRVPGLAFGYEEAIGYCTDPASVPDKDGITALVRVLTLVAGLKAEGKTIADRLDEIVRTYGLHHTSQLSFRVSDLSIISDAMARFRARPPTELAGEAVEASDLLDGYQGLPPTDGILVKGPSVRVVVRPSGTEPKLKCYCQVRLSPGLSENPDAARIAAAGMMGDVRADVQAALGL</sequence>
<proteinExistence type="inferred from homology"/>
<dbReference type="GO" id="GO:0005975">
    <property type="term" value="P:carbohydrate metabolic process"/>
    <property type="evidence" value="ECO:0007669"/>
    <property type="project" value="InterPro"/>
</dbReference>
<evidence type="ECO:0000259" key="8">
    <source>
        <dbReference type="Pfam" id="PF00408"/>
    </source>
</evidence>
<evidence type="ECO:0000259" key="11">
    <source>
        <dbReference type="Pfam" id="PF02880"/>
    </source>
</evidence>